<feature type="compositionally biased region" description="Low complexity" evidence="2">
    <location>
        <begin position="22"/>
        <end position="34"/>
    </location>
</feature>
<protein>
    <recommendedName>
        <fullName evidence="3">Xylanolytic transcriptional activator regulatory domain-containing protein</fullName>
    </recommendedName>
</protein>
<evidence type="ECO:0000256" key="1">
    <source>
        <dbReference type="ARBA" id="ARBA00023242"/>
    </source>
</evidence>
<sequence>MDSRRLQVGIDIQYREQDDNNESNLSSTPTTTPPEDLPEDSAGSRIDQVPGPGDEVVLRKAGESTTNEVQQSFGDLVELLRDQPEREAAQLLRRLRKGESINNLLTRRRDDTPLQNLSSTVEKNAFRILLVDLLRSKKSLKHIVSDLAFETGKVQAPYISERAKIPHSVFDGSGFLGRGQRPSLPAQIGSNAWRKRAGTVQLSNQPPYTNDALDIPHWRFFEPDLFLRGMLSGKVGSEFCSPLLVNAICALACLQSDDPDAFVESGELSTRGQHFHDEALHLWLQQDGRASIVNLQALTILAEESSWRGKDKLGMTFIAVALRMNQELELSDIANPSATALEAGRARARLSIAWTVHFEDAAFANGLLKVSAPVDYRLQDTPLLPDREYAWSGRPFSPVFIRYRSNALFRERSALTRLITEVNHLLFSPELQDSTALMRWAQAWDSKTSNWYQNLPEDLRYDKDLPVPVFELHAQYHCTMVTFCSSLDTCFQARSLDGAIQKVDGYYTAGEISISSRLSARRLSHATWAASMCRDYRERYSLRASVPFMFQIATMSAFALLQWLHDNPDQSSPSTGQIQDELPGGTMHPRSAFEETYRGLLASATQVMVARGALALLNQTASHLGVELPHQRKLESTIHGITWRRSDLKQISSIFPNYAQGSTPTFSKATGMEDILKEWENFLPYR</sequence>
<dbReference type="GO" id="GO:0003677">
    <property type="term" value="F:DNA binding"/>
    <property type="evidence" value="ECO:0007669"/>
    <property type="project" value="InterPro"/>
</dbReference>
<dbReference type="PANTHER" id="PTHR47256:SF3">
    <property type="entry name" value="ZN(II)2CYS6 TRANSCRIPTION FACTOR (EUROFUNG)"/>
    <property type="match status" value="1"/>
</dbReference>
<proteinExistence type="predicted"/>
<dbReference type="AlphaFoldDB" id="A0AAN6R0Y6"/>
<keyword evidence="1" id="KW-0539">Nucleus</keyword>
<comment type="caution">
    <text evidence="4">The sequence shown here is derived from an EMBL/GenBank/DDBJ whole genome shotgun (WGS) entry which is preliminary data.</text>
</comment>
<feature type="region of interest" description="Disordered" evidence="2">
    <location>
        <begin position="1"/>
        <end position="53"/>
    </location>
</feature>
<gene>
    <name evidence="4" type="ORF">LTR91_002003</name>
</gene>
<evidence type="ECO:0000313" key="5">
    <source>
        <dbReference type="Proteomes" id="UP001175353"/>
    </source>
</evidence>
<feature type="domain" description="Xylanolytic transcriptional activator regulatory" evidence="3">
    <location>
        <begin position="236"/>
        <end position="452"/>
    </location>
</feature>
<dbReference type="EMBL" id="JAUJLE010000009">
    <property type="protein sequence ID" value="KAK1011532.1"/>
    <property type="molecule type" value="Genomic_DNA"/>
</dbReference>
<dbReference type="PANTHER" id="PTHR47256">
    <property type="entry name" value="ZN(II)2CYS6 TRANSCRIPTION FACTOR (EUROFUNG)-RELATED"/>
    <property type="match status" value="1"/>
</dbReference>
<dbReference type="Pfam" id="PF04082">
    <property type="entry name" value="Fungal_trans"/>
    <property type="match status" value="1"/>
</dbReference>
<dbReference type="InterPro" id="IPR053187">
    <property type="entry name" value="Notoamide_regulator"/>
</dbReference>
<dbReference type="Proteomes" id="UP001175353">
    <property type="component" value="Unassembled WGS sequence"/>
</dbReference>
<organism evidence="4 5">
    <name type="scientific">Friedmanniomyces endolithicus</name>
    <dbReference type="NCBI Taxonomy" id="329885"/>
    <lineage>
        <taxon>Eukaryota</taxon>
        <taxon>Fungi</taxon>
        <taxon>Dikarya</taxon>
        <taxon>Ascomycota</taxon>
        <taxon>Pezizomycotina</taxon>
        <taxon>Dothideomycetes</taxon>
        <taxon>Dothideomycetidae</taxon>
        <taxon>Mycosphaerellales</taxon>
        <taxon>Teratosphaeriaceae</taxon>
        <taxon>Friedmanniomyces</taxon>
    </lineage>
</organism>
<keyword evidence="5" id="KW-1185">Reference proteome</keyword>
<name>A0AAN6R0Y6_9PEZI</name>
<dbReference type="InterPro" id="IPR007219">
    <property type="entry name" value="XnlR_reg_dom"/>
</dbReference>
<accession>A0AAN6R0Y6</accession>
<dbReference type="GO" id="GO:0006351">
    <property type="term" value="P:DNA-templated transcription"/>
    <property type="evidence" value="ECO:0007669"/>
    <property type="project" value="InterPro"/>
</dbReference>
<evidence type="ECO:0000259" key="3">
    <source>
        <dbReference type="Pfam" id="PF04082"/>
    </source>
</evidence>
<dbReference type="GO" id="GO:0008270">
    <property type="term" value="F:zinc ion binding"/>
    <property type="evidence" value="ECO:0007669"/>
    <property type="project" value="InterPro"/>
</dbReference>
<evidence type="ECO:0000256" key="2">
    <source>
        <dbReference type="SAM" id="MobiDB-lite"/>
    </source>
</evidence>
<dbReference type="CDD" id="cd12148">
    <property type="entry name" value="fungal_TF_MHR"/>
    <property type="match status" value="1"/>
</dbReference>
<reference evidence="4" key="1">
    <citation type="submission" date="2023-06" db="EMBL/GenBank/DDBJ databases">
        <title>Black Yeasts Isolated from many extreme environments.</title>
        <authorList>
            <person name="Coleine C."/>
            <person name="Stajich J.E."/>
            <person name="Selbmann L."/>
        </authorList>
    </citation>
    <scope>NUCLEOTIDE SEQUENCE</scope>
    <source>
        <strain evidence="4">CCFEE 5200</strain>
    </source>
</reference>
<evidence type="ECO:0000313" key="4">
    <source>
        <dbReference type="EMBL" id="KAK1011532.1"/>
    </source>
</evidence>